<dbReference type="AlphaFoldDB" id="A0A248K2V9"/>
<reference evidence="1 2" key="1">
    <citation type="submission" date="2017-06" db="EMBL/GenBank/DDBJ databases">
        <title>Complete genome sequence of Nitrospirillum amazonense strain CBAmC, an endophytic nitrogen-fixing and plant growth-promoting bacterium, isolated from sugarcane.</title>
        <authorList>
            <person name="Schwab S."/>
            <person name="dos Santos Teixeira K.R."/>
            <person name="Simoes Araujo J.L."/>
            <person name="Soares Vidal M."/>
            <person name="Borges de Freitas H.R."/>
            <person name="Rivello Crivelaro A.L."/>
            <person name="Bueno de Camargo Nunes A."/>
            <person name="dos Santos C.M."/>
            <person name="Palmeira da Silva Rosa D."/>
            <person name="da Silva Padilha D."/>
            <person name="da Silva E."/>
            <person name="Araujo Terra L."/>
            <person name="Soares Mendes V."/>
            <person name="Farinelli L."/>
            <person name="Magalhaes Cruz L."/>
            <person name="Baldani J.I."/>
        </authorList>
    </citation>
    <scope>NUCLEOTIDE SEQUENCE [LARGE SCALE GENOMIC DNA]</scope>
    <source>
        <strain evidence="1 2">CBAmC</strain>
    </source>
</reference>
<accession>A0A248K2V9</accession>
<proteinExistence type="predicted"/>
<dbReference type="KEGG" id="nao:Y958_30435"/>
<protein>
    <recommendedName>
        <fullName evidence="3">Multidrug transporter</fullName>
    </recommendedName>
</protein>
<evidence type="ECO:0008006" key="3">
    <source>
        <dbReference type="Google" id="ProtNLM"/>
    </source>
</evidence>
<dbReference type="EMBL" id="CP022113">
    <property type="protein sequence ID" value="ASG25262.1"/>
    <property type="molecule type" value="Genomic_DNA"/>
</dbReference>
<evidence type="ECO:0000313" key="1">
    <source>
        <dbReference type="EMBL" id="ASG25262.1"/>
    </source>
</evidence>
<organism evidence="1 2">
    <name type="scientific">Nitrospirillum viridazoti CBAmc</name>
    <dbReference type="NCBI Taxonomy" id="1441467"/>
    <lineage>
        <taxon>Bacteria</taxon>
        <taxon>Pseudomonadati</taxon>
        <taxon>Pseudomonadota</taxon>
        <taxon>Alphaproteobacteria</taxon>
        <taxon>Rhodospirillales</taxon>
        <taxon>Azospirillaceae</taxon>
        <taxon>Nitrospirillum</taxon>
        <taxon>Nitrospirillum viridazoti</taxon>
    </lineage>
</organism>
<gene>
    <name evidence="1" type="ORF">Y958_30435</name>
</gene>
<keyword evidence="2" id="KW-1185">Reference proteome</keyword>
<dbReference type="InterPro" id="IPR010836">
    <property type="entry name" value="SapC"/>
</dbReference>
<dbReference type="Pfam" id="PF07277">
    <property type="entry name" value="SapC"/>
    <property type="match status" value="1"/>
</dbReference>
<name>A0A248K2V9_9PROT</name>
<evidence type="ECO:0000313" key="2">
    <source>
        <dbReference type="Proteomes" id="UP000197153"/>
    </source>
</evidence>
<sequence length="238" mass="26279">MGPMTNIAIVNAQAHRDLQVKAKASPAFDAKHFVAVIVAEFPLLAVQCPILLSKDAETGAFVCGAVLGFAQNENLFLTPDGWQGYRPLTLQRGPFYTVGEDLAIDLDDARVGTDVGEPLFSPNGEMTPYLRGIINAMQELRPGLERTKRFIETLMNLKLIEPIDISLSFDDGSRHELANLYTIDREALRALPDAAVLDLFRRGYMQLIYLMIASLKHVPLMAERKNKQLSTGPAPAWG</sequence>
<dbReference type="Proteomes" id="UP000197153">
    <property type="component" value="Chromosome 4"/>
</dbReference>